<dbReference type="AlphaFoldDB" id="A0A131HNI4"/>
<dbReference type="EMBL" id="UHBY01000003">
    <property type="protein sequence ID" value="SUL32319.1"/>
    <property type="molecule type" value="Genomic_DNA"/>
</dbReference>
<dbReference type="EMBL" id="CAIGXB010000005">
    <property type="protein sequence ID" value="CAC5794923.1"/>
    <property type="molecule type" value="Genomic_DNA"/>
</dbReference>
<dbReference type="EMBL" id="CACUNS010000006">
    <property type="protein sequence ID" value="CAA6077782.1"/>
    <property type="molecule type" value="Genomic_DNA"/>
</dbReference>
<dbReference type="EMBL" id="CACTPI010000004">
    <property type="protein sequence ID" value="CAA4108915.1"/>
    <property type="molecule type" value="Genomic_DNA"/>
</dbReference>
<evidence type="ECO:0000313" key="24">
    <source>
        <dbReference type="Proteomes" id="UP000507112"/>
    </source>
</evidence>
<evidence type="ECO:0000313" key="25">
    <source>
        <dbReference type="Proteomes" id="UP000547874"/>
    </source>
</evidence>
<protein>
    <submittedName>
        <fullName evidence="5">Uncharacterized protein</fullName>
    </submittedName>
</protein>
<evidence type="ECO:0000313" key="23">
    <source>
        <dbReference type="Proteomes" id="UP000505390"/>
    </source>
</evidence>
<dbReference type="Proteomes" id="UP000443506">
    <property type="component" value="Unassembled WGS sequence"/>
</dbReference>
<evidence type="ECO:0000313" key="21">
    <source>
        <dbReference type="Proteomes" id="UP000459586"/>
    </source>
</evidence>
<evidence type="ECO:0000313" key="18">
    <source>
        <dbReference type="Proteomes" id="UP000442782"/>
    </source>
</evidence>
<evidence type="ECO:0000313" key="14">
    <source>
        <dbReference type="Proteomes" id="UP000254116"/>
    </source>
</evidence>
<dbReference type="Proteomes" id="UP000459702">
    <property type="component" value="Unassembled WGS sequence"/>
</dbReference>
<dbReference type="Proteomes" id="UP000254116">
    <property type="component" value="Unassembled WGS sequence"/>
</dbReference>
<dbReference type="EMBL" id="CACTQT010000008">
    <property type="protein sequence ID" value="CAA4377942.1"/>
    <property type="molecule type" value="Genomic_DNA"/>
</dbReference>
<evidence type="ECO:0000313" key="11">
    <source>
        <dbReference type="EMBL" id="RZH94714.1"/>
    </source>
</evidence>
<evidence type="ECO:0000313" key="13">
    <source>
        <dbReference type="EMBL" id="SUL32319.1"/>
    </source>
</evidence>
<reference evidence="17 18" key="3">
    <citation type="submission" date="2019-12" db="EMBL/GenBank/DDBJ databases">
        <authorList>
            <consortium name="Pathogen Informatics"/>
        </authorList>
    </citation>
    <scope>NUCLEOTIDE SEQUENCE [LARGE SCALE GENOMIC DNA]</scope>
    <source>
        <strain evidence="8 24">MOS105</strain>
        <strain evidence="9">NCTC13131</strain>
        <strain evidence="1 20">S040_N01_C01</strain>
        <strain evidence="2 18">S087_N01_C01</strain>
        <strain evidence="7 23">SG160</strain>
        <strain evidence="5 22">T012_N10_C04</strain>
        <strain evidence="3 17">T012_N16_C08</strain>
        <strain evidence="4 19">T065_N03_C06</strain>
        <strain evidence="6 21">T197_A02_C01</strain>
    </source>
</reference>
<dbReference type="Proteomes" id="UP000293434">
    <property type="component" value="Unassembled WGS sequence"/>
</dbReference>
<evidence type="ECO:0000313" key="19">
    <source>
        <dbReference type="Proteomes" id="UP000443506"/>
    </source>
</evidence>
<dbReference type="Proteomes" id="UP000442696">
    <property type="component" value="Unassembled WGS sequence"/>
</dbReference>
<dbReference type="GeneID" id="93824180"/>
<dbReference type="Proteomes" id="UP000251686">
    <property type="component" value="Unassembled WGS sequence"/>
</dbReference>
<dbReference type="EMBL" id="RQTC01000052">
    <property type="protein sequence ID" value="RZH94714.1"/>
    <property type="molecule type" value="Genomic_DNA"/>
</dbReference>
<reference evidence="10 25" key="4">
    <citation type="journal article" date="2020" name="J. Antimicrob. Chemother.">
        <title>Detection of heterogeneous vancomycin intermediate resistance in MRSA isolates from Latin America.</title>
        <authorList>
            <person name="Castro B.E."/>
            <person name="Berrio M."/>
            <person name="Vargas M.L."/>
            <person name="Carvajal L.P."/>
            <person name="Millan L.V."/>
            <person name="Rios R."/>
            <person name="Hernandez A.K."/>
            <person name="Rincon S."/>
            <person name="Cubides P."/>
            <person name="Forero E."/>
            <person name="Dinh A."/>
            <person name="Seas C."/>
            <person name="Munita J.M."/>
            <person name="Arias C.A."/>
            <person name="Reyes J."/>
            <person name="Diaz L."/>
        </authorList>
    </citation>
    <scope>NUCLEOTIDE SEQUENCE [LARGE SCALE GENOMIC DNA]</scope>
    <source>
        <strain evidence="10 25">UE1097</strain>
    </source>
</reference>
<dbReference type="EMBL" id="RQTF01000046">
    <property type="protein sequence ID" value="RZI08104.1"/>
    <property type="molecule type" value="Genomic_DNA"/>
</dbReference>
<dbReference type="OMA" id="ITVYGEH"/>
<sequence length="96" mass="11649">MSLLTKELKKLGFQCGIEFQAYIQNTGKYTSLIIEGKRQAGDTIYTYDFYKVRFYNNYTNRVTVYGEHLTPFQLLRRVKSYIYYREKYLKERRTIT</sequence>
<reference evidence="13 14" key="1">
    <citation type="submission" date="2018-06" db="EMBL/GenBank/DDBJ databases">
        <authorList>
            <consortium name="Pathogen Informatics"/>
            <person name="Doyle S."/>
        </authorList>
    </citation>
    <scope>NUCLEOTIDE SEQUENCE [LARGE SCALE GENOMIC DNA]</scope>
    <source>
        <strain evidence="13 14">NCTC10702</strain>
    </source>
</reference>
<evidence type="ECO:0000313" key="16">
    <source>
        <dbReference type="Proteomes" id="UP000294017"/>
    </source>
</evidence>
<dbReference type="Proteomes" id="UP000443708">
    <property type="component" value="Unassembled WGS sequence"/>
</dbReference>
<gene>
    <name evidence="11" type="ORF">EIG94_04165</name>
    <name evidence="12" type="ORF">EIH03_03335</name>
    <name evidence="10" type="ORF">GQX37_03875</name>
    <name evidence="13" type="ORF">NCTC10702_00766</name>
    <name evidence="9" type="ORF">NCTC13131_05866</name>
    <name evidence="2" type="ORF">SAMEA1029512_01384</name>
    <name evidence="1" type="ORF">SAMEA1029528_01166</name>
    <name evidence="3" type="ORF">SAMEA2078260_01616</name>
    <name evidence="5" type="ORF">SAMEA2078588_01321</name>
    <name evidence="6" type="ORF">SAMEA2080344_01380</name>
    <name evidence="4" type="ORF">SAMEA2081063_00532</name>
    <name evidence="7" type="ORF">SAMEA4008575_01638</name>
    <name evidence="8" type="ORF">SAMEA70146418_01329</name>
</gene>
<evidence type="ECO:0000313" key="1">
    <source>
        <dbReference type="EMBL" id="CAA4108915.1"/>
    </source>
</evidence>
<accession>A0A131HNI4</accession>
<dbReference type="EMBL" id="CAIIGD010000003">
    <property type="protein sequence ID" value="CAC8211297.1"/>
    <property type="molecule type" value="Genomic_DNA"/>
</dbReference>
<dbReference type="EMBL" id="CACURZ010000006">
    <property type="protein sequence ID" value="CAA6348264.1"/>
    <property type="molecule type" value="Genomic_DNA"/>
</dbReference>
<evidence type="ECO:0000313" key="3">
    <source>
        <dbReference type="EMBL" id="CAA4377942.1"/>
    </source>
</evidence>
<dbReference type="Proteomes" id="UP000505390">
    <property type="component" value="Unassembled WGS sequence"/>
</dbReference>
<dbReference type="Proteomes" id="UP000442782">
    <property type="component" value="Unassembled WGS sequence"/>
</dbReference>
<evidence type="ECO:0000313" key="2">
    <source>
        <dbReference type="EMBL" id="CAA4120569.1"/>
    </source>
</evidence>
<evidence type="ECO:0000313" key="17">
    <source>
        <dbReference type="Proteomes" id="UP000442696"/>
    </source>
</evidence>
<evidence type="ECO:0000313" key="5">
    <source>
        <dbReference type="EMBL" id="CAA6077782.1"/>
    </source>
</evidence>
<dbReference type="EMBL" id="UAUZ02000004">
    <property type="protein sequence ID" value="CAD7354891.1"/>
    <property type="molecule type" value="Genomic_DNA"/>
</dbReference>
<evidence type="ECO:0000313" key="10">
    <source>
        <dbReference type="EMBL" id="NUY11691.1"/>
    </source>
</evidence>
<evidence type="ECO:0000313" key="8">
    <source>
        <dbReference type="EMBL" id="CAC8211297.1"/>
    </source>
</evidence>
<dbReference type="Proteomes" id="UP000294017">
    <property type="component" value="Unassembled WGS sequence"/>
</dbReference>
<dbReference type="RefSeq" id="WP_000055376.1">
    <property type="nucleotide sequence ID" value="NC_021670.1"/>
</dbReference>
<proteinExistence type="predicted"/>
<dbReference type="Proteomes" id="UP000459586">
    <property type="component" value="Unassembled WGS sequence"/>
</dbReference>
<dbReference type="EMBL" id="CACTOE010000008">
    <property type="protein sequence ID" value="CAA4120569.1"/>
    <property type="molecule type" value="Genomic_DNA"/>
</dbReference>
<evidence type="ECO:0000313" key="22">
    <source>
        <dbReference type="Proteomes" id="UP000459702"/>
    </source>
</evidence>
<dbReference type="EMBL" id="JAANEC010000037">
    <property type="protein sequence ID" value="NUY11691.1"/>
    <property type="molecule type" value="Genomic_DNA"/>
</dbReference>
<organism evidence="5 22">
    <name type="scientific">Staphylococcus aureus</name>
    <dbReference type="NCBI Taxonomy" id="1280"/>
    <lineage>
        <taxon>Bacteria</taxon>
        <taxon>Bacillati</taxon>
        <taxon>Bacillota</taxon>
        <taxon>Bacilli</taxon>
        <taxon>Bacillales</taxon>
        <taxon>Staphylococcaceae</taxon>
        <taxon>Staphylococcus</taxon>
    </lineage>
</organism>
<dbReference type="Proteomes" id="UP000507112">
    <property type="component" value="Unassembled WGS sequence"/>
</dbReference>
<dbReference type="EMBL" id="CACTWD010000002">
    <property type="protein sequence ID" value="CAA4674111.1"/>
    <property type="molecule type" value="Genomic_DNA"/>
</dbReference>
<evidence type="ECO:0000313" key="4">
    <source>
        <dbReference type="EMBL" id="CAA4674111.1"/>
    </source>
</evidence>
<evidence type="ECO:0000313" key="9">
    <source>
        <dbReference type="EMBL" id="CAD7354891.1"/>
    </source>
</evidence>
<evidence type="ECO:0000313" key="7">
    <source>
        <dbReference type="EMBL" id="CAC5794923.1"/>
    </source>
</evidence>
<evidence type="ECO:0000313" key="20">
    <source>
        <dbReference type="Proteomes" id="UP000443708"/>
    </source>
</evidence>
<dbReference type="Proteomes" id="UP000547874">
    <property type="component" value="Unassembled WGS sequence"/>
</dbReference>
<evidence type="ECO:0000313" key="6">
    <source>
        <dbReference type="EMBL" id="CAA6348264.1"/>
    </source>
</evidence>
<reference evidence="15 16" key="2">
    <citation type="submission" date="2018-11" db="EMBL/GenBank/DDBJ databases">
        <title>Genomic profiling of Staphylococcus species from a Poultry farm system in KwaZulu-Natal, South Africa.</title>
        <authorList>
            <person name="Amoako D.G."/>
            <person name="Somboro A.M."/>
            <person name="Abia A.L.K."/>
            <person name="Bester L.A."/>
            <person name="Essack S.Y."/>
        </authorList>
    </citation>
    <scope>NUCLEOTIDE SEQUENCE [LARGE SCALE GENOMIC DNA]</scope>
    <source>
        <strain evidence="12 16">SA12</strain>
        <strain evidence="11 15">SA9</strain>
    </source>
</reference>
<name>A0A131HNI4_STAAU</name>
<evidence type="ECO:0000313" key="12">
    <source>
        <dbReference type="EMBL" id="RZI08104.1"/>
    </source>
</evidence>
<evidence type="ECO:0000313" key="15">
    <source>
        <dbReference type="Proteomes" id="UP000293434"/>
    </source>
</evidence>